<gene>
    <name evidence="1" type="ORF">M9H77_04628</name>
</gene>
<keyword evidence="2" id="KW-1185">Reference proteome</keyword>
<dbReference type="EMBL" id="CM044701">
    <property type="protein sequence ID" value="KAI5683400.1"/>
    <property type="molecule type" value="Genomic_DNA"/>
</dbReference>
<evidence type="ECO:0000313" key="1">
    <source>
        <dbReference type="EMBL" id="KAI5683400.1"/>
    </source>
</evidence>
<sequence>MTIHSMKDLPPETMTACFMKDLPTSINFRTVHSFNSCRPVALGSNTSLVRKVRSLSKSFEEVPRILTVLLPSILESSMDRTNPFKGMPNAFTSSTFRQLLILACGFD</sequence>
<comment type="caution">
    <text evidence="1">The sequence shown here is derived from an EMBL/GenBank/DDBJ whole genome shotgun (WGS) entry which is preliminary data.</text>
</comment>
<accession>A0ACC0CET2</accession>
<proteinExistence type="predicted"/>
<reference evidence="2" key="1">
    <citation type="journal article" date="2023" name="Nat. Plants">
        <title>Single-cell RNA sequencing provides a high-resolution roadmap for understanding the multicellular compartmentation of specialized metabolism.</title>
        <authorList>
            <person name="Sun S."/>
            <person name="Shen X."/>
            <person name="Li Y."/>
            <person name="Li Y."/>
            <person name="Wang S."/>
            <person name="Li R."/>
            <person name="Zhang H."/>
            <person name="Shen G."/>
            <person name="Guo B."/>
            <person name="Wei J."/>
            <person name="Xu J."/>
            <person name="St-Pierre B."/>
            <person name="Chen S."/>
            <person name="Sun C."/>
        </authorList>
    </citation>
    <scope>NUCLEOTIDE SEQUENCE [LARGE SCALE GENOMIC DNA]</scope>
</reference>
<name>A0ACC0CET2_CATRO</name>
<protein>
    <submittedName>
        <fullName evidence="1">Uncharacterized protein</fullName>
    </submittedName>
</protein>
<dbReference type="Proteomes" id="UP001060085">
    <property type="component" value="Linkage Group LG01"/>
</dbReference>
<evidence type="ECO:0000313" key="2">
    <source>
        <dbReference type="Proteomes" id="UP001060085"/>
    </source>
</evidence>
<organism evidence="1 2">
    <name type="scientific">Catharanthus roseus</name>
    <name type="common">Madagascar periwinkle</name>
    <name type="synonym">Vinca rosea</name>
    <dbReference type="NCBI Taxonomy" id="4058"/>
    <lineage>
        <taxon>Eukaryota</taxon>
        <taxon>Viridiplantae</taxon>
        <taxon>Streptophyta</taxon>
        <taxon>Embryophyta</taxon>
        <taxon>Tracheophyta</taxon>
        <taxon>Spermatophyta</taxon>
        <taxon>Magnoliopsida</taxon>
        <taxon>eudicotyledons</taxon>
        <taxon>Gunneridae</taxon>
        <taxon>Pentapetalae</taxon>
        <taxon>asterids</taxon>
        <taxon>lamiids</taxon>
        <taxon>Gentianales</taxon>
        <taxon>Apocynaceae</taxon>
        <taxon>Rauvolfioideae</taxon>
        <taxon>Vinceae</taxon>
        <taxon>Catharanthinae</taxon>
        <taxon>Catharanthus</taxon>
    </lineage>
</organism>